<name>A0ABW5EVQ9_9BURK</name>
<feature type="domain" description="HTH tetR-type" evidence="6">
    <location>
        <begin position="19"/>
        <end position="79"/>
    </location>
</feature>
<dbReference type="PANTHER" id="PTHR30055:SF175">
    <property type="entry name" value="HTH-TYPE TRANSCRIPTIONAL REPRESSOR KSTR2"/>
    <property type="match status" value="1"/>
</dbReference>
<keyword evidence="8" id="KW-1185">Reference proteome</keyword>
<keyword evidence="1" id="KW-0678">Repressor</keyword>
<feature type="DNA-binding region" description="H-T-H motif" evidence="5">
    <location>
        <begin position="42"/>
        <end position="61"/>
    </location>
</feature>
<dbReference type="Gene3D" id="1.10.10.60">
    <property type="entry name" value="Homeodomain-like"/>
    <property type="match status" value="1"/>
</dbReference>
<evidence type="ECO:0000313" key="8">
    <source>
        <dbReference type="Proteomes" id="UP001597287"/>
    </source>
</evidence>
<dbReference type="PROSITE" id="PS50977">
    <property type="entry name" value="HTH_TETR_2"/>
    <property type="match status" value="1"/>
</dbReference>
<evidence type="ECO:0000259" key="6">
    <source>
        <dbReference type="PROSITE" id="PS50977"/>
    </source>
</evidence>
<reference evidence="8" key="1">
    <citation type="journal article" date="2019" name="Int. J. Syst. Evol. Microbiol.">
        <title>The Global Catalogue of Microorganisms (GCM) 10K type strain sequencing project: providing services to taxonomists for standard genome sequencing and annotation.</title>
        <authorList>
            <consortium name="The Broad Institute Genomics Platform"/>
            <consortium name="The Broad Institute Genome Sequencing Center for Infectious Disease"/>
            <person name="Wu L."/>
            <person name="Ma J."/>
        </authorList>
    </citation>
    <scope>NUCLEOTIDE SEQUENCE [LARGE SCALE GENOMIC DNA]</scope>
    <source>
        <strain evidence="8">CCUG 62793</strain>
    </source>
</reference>
<dbReference type="InterPro" id="IPR036271">
    <property type="entry name" value="Tet_transcr_reg_TetR-rel_C_sf"/>
</dbReference>
<dbReference type="InterPro" id="IPR009057">
    <property type="entry name" value="Homeodomain-like_sf"/>
</dbReference>
<evidence type="ECO:0000313" key="7">
    <source>
        <dbReference type="EMBL" id="MFD2321706.1"/>
    </source>
</evidence>
<dbReference type="Proteomes" id="UP001597287">
    <property type="component" value="Unassembled WGS sequence"/>
</dbReference>
<dbReference type="Pfam" id="PF17932">
    <property type="entry name" value="TetR_C_24"/>
    <property type="match status" value="1"/>
</dbReference>
<sequence length="212" mass="24265">MQQTHPERATVEIIDYPDLPQRERILKIAAQLFARLGYNAVGMSELQQAVKLGRGALYHHIRSKEDLLYDISREYIRELAQSARQIQAEVDDPVQRLQRLGTYLVRKIASHQAELTVCFREVSSLTAERHAEVMGWHAQYERVWRDTMVDGAEAGSFCPYDPVVLKAVLGMYFYSYLWMKPDGALGPEIIADRLNGLARRMLAMAPHPAHPF</sequence>
<dbReference type="SUPFAM" id="SSF48498">
    <property type="entry name" value="Tetracyclin repressor-like, C-terminal domain"/>
    <property type="match status" value="1"/>
</dbReference>
<keyword evidence="2" id="KW-0805">Transcription regulation</keyword>
<dbReference type="InterPro" id="IPR050109">
    <property type="entry name" value="HTH-type_TetR-like_transc_reg"/>
</dbReference>
<evidence type="ECO:0000256" key="3">
    <source>
        <dbReference type="ARBA" id="ARBA00023125"/>
    </source>
</evidence>
<dbReference type="InterPro" id="IPR001647">
    <property type="entry name" value="HTH_TetR"/>
</dbReference>
<accession>A0ABW5EVQ9</accession>
<evidence type="ECO:0000256" key="2">
    <source>
        <dbReference type="ARBA" id="ARBA00023015"/>
    </source>
</evidence>
<protein>
    <submittedName>
        <fullName evidence="7">TetR/AcrR family transcriptional regulator</fullName>
    </submittedName>
</protein>
<proteinExistence type="predicted"/>
<dbReference type="PANTHER" id="PTHR30055">
    <property type="entry name" value="HTH-TYPE TRANSCRIPTIONAL REGULATOR RUTR"/>
    <property type="match status" value="1"/>
</dbReference>
<evidence type="ECO:0000256" key="1">
    <source>
        <dbReference type="ARBA" id="ARBA00022491"/>
    </source>
</evidence>
<dbReference type="RefSeq" id="WP_183021678.1">
    <property type="nucleotide sequence ID" value="NZ_JBHSIH010000001.1"/>
</dbReference>
<keyword evidence="3 5" id="KW-0238">DNA-binding</keyword>
<comment type="caution">
    <text evidence="7">The sequence shown here is derived from an EMBL/GenBank/DDBJ whole genome shotgun (WGS) entry which is preliminary data.</text>
</comment>
<gene>
    <name evidence="7" type="ORF">ACFSPV_23735</name>
</gene>
<evidence type="ECO:0000256" key="4">
    <source>
        <dbReference type="ARBA" id="ARBA00023163"/>
    </source>
</evidence>
<keyword evidence="4" id="KW-0804">Transcription</keyword>
<dbReference type="Pfam" id="PF00440">
    <property type="entry name" value="TetR_N"/>
    <property type="match status" value="1"/>
</dbReference>
<dbReference type="PRINTS" id="PR00455">
    <property type="entry name" value="HTHTETR"/>
</dbReference>
<dbReference type="SUPFAM" id="SSF46689">
    <property type="entry name" value="Homeodomain-like"/>
    <property type="match status" value="1"/>
</dbReference>
<dbReference type="EMBL" id="JBHUIG010000028">
    <property type="protein sequence ID" value="MFD2321706.1"/>
    <property type="molecule type" value="Genomic_DNA"/>
</dbReference>
<dbReference type="InterPro" id="IPR041490">
    <property type="entry name" value="KstR2_TetR_C"/>
</dbReference>
<dbReference type="Gene3D" id="1.10.357.10">
    <property type="entry name" value="Tetracycline Repressor, domain 2"/>
    <property type="match status" value="1"/>
</dbReference>
<evidence type="ECO:0000256" key="5">
    <source>
        <dbReference type="PROSITE-ProRule" id="PRU00335"/>
    </source>
</evidence>
<organism evidence="7 8">
    <name type="scientific">Delftia deserti</name>
    <dbReference type="NCBI Taxonomy" id="1651218"/>
    <lineage>
        <taxon>Bacteria</taxon>
        <taxon>Pseudomonadati</taxon>
        <taxon>Pseudomonadota</taxon>
        <taxon>Betaproteobacteria</taxon>
        <taxon>Burkholderiales</taxon>
        <taxon>Comamonadaceae</taxon>
        <taxon>Delftia</taxon>
    </lineage>
</organism>